<protein>
    <submittedName>
        <fullName evidence="1">Uncharacterized protein</fullName>
    </submittedName>
</protein>
<comment type="caution">
    <text evidence="1">The sequence shown here is derived from an EMBL/GenBank/DDBJ whole genome shotgun (WGS) entry which is preliminary data.</text>
</comment>
<keyword evidence="2" id="KW-1185">Reference proteome</keyword>
<accession>A0A830HDE1</accession>
<dbReference type="Proteomes" id="UP000660262">
    <property type="component" value="Unassembled WGS sequence"/>
</dbReference>
<name>A0A830HDE1_9CHLO</name>
<evidence type="ECO:0000313" key="2">
    <source>
        <dbReference type="Proteomes" id="UP000660262"/>
    </source>
</evidence>
<dbReference type="EMBL" id="BNJQ01000004">
    <property type="protein sequence ID" value="GHP03097.1"/>
    <property type="molecule type" value="Genomic_DNA"/>
</dbReference>
<dbReference type="OrthoDB" id="513676at2759"/>
<dbReference type="AlphaFoldDB" id="A0A830HDE1"/>
<organism evidence="1 2">
    <name type="scientific">Pycnococcus provasolii</name>
    <dbReference type="NCBI Taxonomy" id="41880"/>
    <lineage>
        <taxon>Eukaryota</taxon>
        <taxon>Viridiplantae</taxon>
        <taxon>Chlorophyta</taxon>
        <taxon>Pseudoscourfieldiophyceae</taxon>
        <taxon>Pseudoscourfieldiales</taxon>
        <taxon>Pycnococcaceae</taxon>
        <taxon>Pycnococcus</taxon>
    </lineage>
</organism>
<dbReference type="PANTHER" id="PTHR34801:SF2">
    <property type="entry name" value="EXPRESSED PROTEIN"/>
    <property type="match status" value="1"/>
</dbReference>
<evidence type="ECO:0000313" key="1">
    <source>
        <dbReference type="EMBL" id="GHP03097.1"/>
    </source>
</evidence>
<reference evidence="1" key="1">
    <citation type="submission" date="2020-10" db="EMBL/GenBank/DDBJ databases">
        <title>Unveiling of a novel bifunctional photoreceptor, Dualchrome1, isolated from a cosmopolitan green alga.</title>
        <authorList>
            <person name="Suzuki S."/>
            <person name="Kawachi M."/>
        </authorList>
    </citation>
    <scope>NUCLEOTIDE SEQUENCE</scope>
    <source>
        <strain evidence="1">NIES 2893</strain>
    </source>
</reference>
<gene>
    <name evidence="1" type="ORF">PPROV_000185200</name>
</gene>
<sequence length="316" mass="33826">MACMSTNVRTLRAALKCRVRAYAPANPPKASAAANLNATIVRAHQGGTSAVAAVAAAWALSCALAFPAAAIAADDDAPPPPPIGDCTDCVGIIEGTLNTCTLNTASCVSTQSDDEEHFVAPYEWSGNSRELAMRRLVEEAPTIALPSRRSRPPLNVRRTDALQFIVGAVRAFVTGGNLPQKPMRSVVDDDTSAGAFHGHVEAFDEEAGYVRISFQPDYGRGDIVYDGEFSFLPADTVVALRCAARNDAPLDDARVSLTVESGLALQRNGARILLDDLRVALGWDVAPVITTWDKRYNDDSMWFEGGFDAVGFGRRR</sequence>
<proteinExistence type="predicted"/>
<dbReference type="PANTHER" id="PTHR34801">
    <property type="entry name" value="EXPRESSED PROTEIN"/>
    <property type="match status" value="1"/>
</dbReference>